<name>X1LCT8_9ZZZZ</name>
<organism evidence="1">
    <name type="scientific">marine sediment metagenome</name>
    <dbReference type="NCBI Taxonomy" id="412755"/>
    <lineage>
        <taxon>unclassified sequences</taxon>
        <taxon>metagenomes</taxon>
        <taxon>ecological metagenomes</taxon>
    </lineage>
</organism>
<proteinExistence type="predicted"/>
<sequence length="102" mass="11382">DTKFIMMKQASTMITDFLKENGQINDRMGLIWFTDDVSEYQSSNDEKLLPIPANWAELRAQINTHGTGICTAMGSGLQTAFDTLSTSTQKRFVILCTDGIQN</sequence>
<dbReference type="EMBL" id="BARU01047557">
    <property type="protein sequence ID" value="GAI00245.1"/>
    <property type="molecule type" value="Genomic_DNA"/>
</dbReference>
<reference evidence="1" key="1">
    <citation type="journal article" date="2014" name="Front. Microbiol.">
        <title>High frequency of phylogenetically diverse reductive dehalogenase-homologous genes in deep subseafloor sedimentary metagenomes.</title>
        <authorList>
            <person name="Kawai M."/>
            <person name="Futagami T."/>
            <person name="Toyoda A."/>
            <person name="Takaki Y."/>
            <person name="Nishi S."/>
            <person name="Hori S."/>
            <person name="Arai W."/>
            <person name="Tsubouchi T."/>
            <person name="Morono Y."/>
            <person name="Uchiyama I."/>
            <person name="Ito T."/>
            <person name="Fujiyama A."/>
            <person name="Inagaki F."/>
            <person name="Takami H."/>
        </authorList>
    </citation>
    <scope>NUCLEOTIDE SEQUENCE</scope>
    <source>
        <strain evidence="1">Expedition CK06-06</strain>
    </source>
</reference>
<comment type="caution">
    <text evidence="1">The sequence shown here is derived from an EMBL/GenBank/DDBJ whole genome shotgun (WGS) entry which is preliminary data.</text>
</comment>
<dbReference type="SUPFAM" id="SSF53300">
    <property type="entry name" value="vWA-like"/>
    <property type="match status" value="1"/>
</dbReference>
<evidence type="ECO:0000313" key="1">
    <source>
        <dbReference type="EMBL" id="GAI00245.1"/>
    </source>
</evidence>
<protein>
    <submittedName>
        <fullName evidence="1">Uncharacterized protein</fullName>
    </submittedName>
</protein>
<dbReference type="InterPro" id="IPR036465">
    <property type="entry name" value="vWFA_dom_sf"/>
</dbReference>
<dbReference type="Gene3D" id="3.40.50.410">
    <property type="entry name" value="von Willebrand factor, type A domain"/>
    <property type="match status" value="1"/>
</dbReference>
<dbReference type="AlphaFoldDB" id="X1LCT8"/>
<feature type="non-terminal residue" evidence="1">
    <location>
        <position position="102"/>
    </location>
</feature>
<gene>
    <name evidence="1" type="ORF">S03H2_71200</name>
</gene>
<feature type="non-terminal residue" evidence="1">
    <location>
        <position position="1"/>
    </location>
</feature>
<accession>X1LCT8</accession>